<evidence type="ECO:0000256" key="1">
    <source>
        <dbReference type="SAM" id="Phobius"/>
    </source>
</evidence>
<proteinExistence type="predicted"/>
<name>A0A2P2P9U0_RHIMU</name>
<feature type="transmembrane region" description="Helical" evidence="1">
    <location>
        <begin position="20"/>
        <end position="39"/>
    </location>
</feature>
<accession>A0A2P2P9U0</accession>
<dbReference type="AlphaFoldDB" id="A0A2P2P9U0"/>
<organism evidence="2">
    <name type="scientific">Rhizophora mucronata</name>
    <name type="common">Asiatic mangrove</name>
    <dbReference type="NCBI Taxonomy" id="61149"/>
    <lineage>
        <taxon>Eukaryota</taxon>
        <taxon>Viridiplantae</taxon>
        <taxon>Streptophyta</taxon>
        <taxon>Embryophyta</taxon>
        <taxon>Tracheophyta</taxon>
        <taxon>Spermatophyta</taxon>
        <taxon>Magnoliopsida</taxon>
        <taxon>eudicotyledons</taxon>
        <taxon>Gunneridae</taxon>
        <taxon>Pentapetalae</taxon>
        <taxon>rosids</taxon>
        <taxon>fabids</taxon>
        <taxon>Malpighiales</taxon>
        <taxon>Rhizophoraceae</taxon>
        <taxon>Rhizophora</taxon>
    </lineage>
</organism>
<sequence>MLGVQKLKIPFVFLTHCLNWIVFCGTQLLQGVCIMAFTMKD</sequence>
<dbReference type="EMBL" id="GGEC01070897">
    <property type="protein sequence ID" value="MBX51381.1"/>
    <property type="molecule type" value="Transcribed_RNA"/>
</dbReference>
<keyword evidence="1" id="KW-1133">Transmembrane helix</keyword>
<protein>
    <submittedName>
        <fullName evidence="2">Uncharacterized protein</fullName>
    </submittedName>
</protein>
<reference evidence="2" key="1">
    <citation type="submission" date="2018-02" db="EMBL/GenBank/DDBJ databases">
        <title>Rhizophora mucronata_Transcriptome.</title>
        <authorList>
            <person name="Meera S.P."/>
            <person name="Sreeshan A."/>
            <person name="Augustine A."/>
        </authorList>
    </citation>
    <scope>NUCLEOTIDE SEQUENCE</scope>
    <source>
        <tissue evidence="2">Leaf</tissue>
    </source>
</reference>
<evidence type="ECO:0000313" key="2">
    <source>
        <dbReference type="EMBL" id="MBX51381.1"/>
    </source>
</evidence>
<keyword evidence="1" id="KW-0472">Membrane</keyword>
<keyword evidence="1" id="KW-0812">Transmembrane</keyword>